<proteinExistence type="predicted"/>
<name>A0A075I8J2_9ARCH</name>
<keyword evidence="1" id="KW-0812">Transmembrane</keyword>
<protein>
    <submittedName>
        <fullName evidence="2">Uncharacterized protein</fullName>
    </submittedName>
</protein>
<dbReference type="EMBL" id="KF901207">
    <property type="protein sequence ID" value="AIF22283.1"/>
    <property type="molecule type" value="Genomic_DNA"/>
</dbReference>
<reference evidence="2" key="1">
    <citation type="journal article" date="2014" name="Genome Biol. Evol.">
        <title>Pangenome evidence for extensive interdomain horizontal transfer affecting lineage core and shell genes in uncultured planktonic thaumarchaeota and euryarchaeota.</title>
        <authorList>
            <person name="Deschamps P."/>
            <person name="Zivanovic Y."/>
            <person name="Moreira D."/>
            <person name="Rodriguez-Valera F."/>
            <person name="Lopez-Garcia P."/>
        </authorList>
    </citation>
    <scope>NUCLEOTIDE SEQUENCE</scope>
</reference>
<organism evidence="2">
    <name type="scientific">uncultured marine thaumarchaeote SAT1000_09_A04</name>
    <dbReference type="NCBI Taxonomy" id="1456366"/>
    <lineage>
        <taxon>Archaea</taxon>
        <taxon>Nitrososphaerota</taxon>
        <taxon>environmental samples</taxon>
    </lineage>
</organism>
<sequence length="129" mass="15168">MGCSSLPVYQIPLHNQSTLRRLSLPFAQRFLPFLGVLLLSHFLLRHMRLMSLPVRLPPQLGHIRALSIINFDYCTILFLLGVLDCTTNVRTSNFAKQSISHYNYWFYNHHFNTWSIFRWSNCDYQDGCT</sequence>
<keyword evidence="1" id="KW-1133">Transmembrane helix</keyword>
<feature type="transmembrane region" description="Helical" evidence="1">
    <location>
        <begin position="26"/>
        <end position="44"/>
    </location>
</feature>
<evidence type="ECO:0000313" key="2">
    <source>
        <dbReference type="EMBL" id="AIF22283.1"/>
    </source>
</evidence>
<accession>A0A075I8J2</accession>
<feature type="transmembrane region" description="Helical" evidence="1">
    <location>
        <begin position="65"/>
        <end position="83"/>
    </location>
</feature>
<keyword evidence="1" id="KW-0472">Membrane</keyword>
<evidence type="ECO:0000256" key="1">
    <source>
        <dbReference type="SAM" id="Phobius"/>
    </source>
</evidence>
<dbReference type="AlphaFoldDB" id="A0A075I8J2"/>